<organism evidence="1 2">
    <name type="scientific">Paludibacter propionicigenes (strain DSM 17365 / JCM 13257 / WB4)</name>
    <dbReference type="NCBI Taxonomy" id="694427"/>
    <lineage>
        <taxon>Bacteria</taxon>
        <taxon>Pseudomonadati</taxon>
        <taxon>Bacteroidota</taxon>
        <taxon>Bacteroidia</taxon>
        <taxon>Bacteroidales</taxon>
        <taxon>Paludibacteraceae</taxon>
        <taxon>Paludibacter</taxon>
    </lineage>
</organism>
<keyword evidence="2" id="KW-1185">Reference proteome</keyword>
<evidence type="ECO:0000313" key="2">
    <source>
        <dbReference type="Proteomes" id="UP000008718"/>
    </source>
</evidence>
<dbReference type="eggNOG" id="ENOG50342EK">
    <property type="taxonomic scope" value="Bacteria"/>
</dbReference>
<dbReference type="HOGENOM" id="CLU_1459822_0_0_10"/>
<dbReference type="Proteomes" id="UP000008718">
    <property type="component" value="Chromosome"/>
</dbReference>
<dbReference type="EMBL" id="CP002345">
    <property type="protein sequence ID" value="ADQ78211.1"/>
    <property type="molecule type" value="Genomic_DNA"/>
</dbReference>
<reference evidence="1 2" key="2">
    <citation type="journal article" date="2011" name="Stand. Genomic Sci.">
        <title>Complete genome sequence of Paludibacter propionicigenes type strain (WB4).</title>
        <authorList>
            <person name="Gronow S."/>
            <person name="Munk C."/>
            <person name="Lapidus A."/>
            <person name="Nolan M."/>
            <person name="Lucas S."/>
            <person name="Hammon N."/>
            <person name="Deshpande S."/>
            <person name="Cheng J.F."/>
            <person name="Tapia R."/>
            <person name="Han C."/>
            <person name="Goodwin L."/>
            <person name="Pitluck S."/>
            <person name="Liolios K."/>
            <person name="Ivanova N."/>
            <person name="Mavromatis K."/>
            <person name="Mikhailova N."/>
            <person name="Pati A."/>
            <person name="Chen A."/>
            <person name="Palaniappan K."/>
            <person name="Land M."/>
            <person name="Hauser L."/>
            <person name="Chang Y.J."/>
            <person name="Jeffries C.D."/>
            <person name="Brambilla E."/>
            <person name="Rohde M."/>
            <person name="Goker M."/>
            <person name="Detter J.C."/>
            <person name="Woyke T."/>
            <person name="Bristow J."/>
            <person name="Eisen J.A."/>
            <person name="Markowitz V."/>
            <person name="Hugenholtz P."/>
            <person name="Kyrpides N.C."/>
            <person name="Klenk H.P."/>
        </authorList>
    </citation>
    <scope>NUCLEOTIDE SEQUENCE [LARGE SCALE GENOMIC DNA]</scope>
    <source>
        <strain evidence="2">DSM 17365 / JCM 13257 / WB4</strain>
    </source>
</reference>
<dbReference type="RefSeq" id="WP_013443580.1">
    <property type="nucleotide sequence ID" value="NC_014734.1"/>
</dbReference>
<sequence length="187" mass="21911">MKTTNNIDVEINCEDFPYKYQEELTDKLDAISSDFNQEIINEIVLWKVNRYAKLSVNSLRLINSISTTSDKININLTEEVLKSLLSEPGVRLPMASTILRFRNPKVYQIIDQRVYRFINSGNPLPIPANKSEKNINSQIKLYFQYLEKLKHESVRLSIPFEKADRIFYLLDKDKNKEFNLKNFGSKK</sequence>
<reference key="1">
    <citation type="submission" date="2010-11" db="EMBL/GenBank/DDBJ databases">
        <title>The complete genome of Paludibacter propionicigenes DSM 17365.</title>
        <authorList>
            <consortium name="US DOE Joint Genome Institute (JGI-PGF)"/>
            <person name="Lucas S."/>
            <person name="Copeland A."/>
            <person name="Lapidus A."/>
            <person name="Bruce D."/>
            <person name="Goodwin L."/>
            <person name="Pitluck S."/>
            <person name="Kyrpides N."/>
            <person name="Mavromatis K."/>
            <person name="Ivanova N."/>
            <person name="Munk A.C."/>
            <person name="Brettin T."/>
            <person name="Detter J.C."/>
            <person name="Han C."/>
            <person name="Tapia R."/>
            <person name="Land M."/>
            <person name="Hauser L."/>
            <person name="Markowitz V."/>
            <person name="Cheng J.-F."/>
            <person name="Hugenholtz P."/>
            <person name="Woyke T."/>
            <person name="Wu D."/>
            <person name="Gronow S."/>
            <person name="Wellnitz S."/>
            <person name="Brambilla E."/>
            <person name="Klenk H.-P."/>
            <person name="Eisen J.A."/>
        </authorList>
    </citation>
    <scope>NUCLEOTIDE SEQUENCE</scope>
    <source>
        <strain>WB4</strain>
    </source>
</reference>
<dbReference type="STRING" id="694427.Palpr_0049"/>
<dbReference type="KEGG" id="ppn:Palpr_0049"/>
<proteinExistence type="predicted"/>
<dbReference type="OrthoDB" id="9182769at2"/>
<evidence type="ECO:0000313" key="1">
    <source>
        <dbReference type="EMBL" id="ADQ78211.1"/>
    </source>
</evidence>
<accession>E4T0T6</accession>
<protein>
    <submittedName>
        <fullName evidence="1">Uncharacterized protein</fullName>
    </submittedName>
</protein>
<name>E4T0T6_PALPW</name>
<dbReference type="AlphaFoldDB" id="E4T0T6"/>
<gene>
    <name evidence="1" type="ordered locus">Palpr_0049</name>
</gene>